<reference evidence="1" key="1">
    <citation type="submission" date="2018-02" db="EMBL/GenBank/DDBJ databases">
        <title>Rhizophora mucronata_Transcriptome.</title>
        <authorList>
            <person name="Meera S.P."/>
            <person name="Sreeshan A."/>
            <person name="Augustine A."/>
        </authorList>
    </citation>
    <scope>NUCLEOTIDE SEQUENCE</scope>
    <source>
        <tissue evidence="1">Leaf</tissue>
    </source>
</reference>
<proteinExistence type="predicted"/>
<dbReference type="AlphaFoldDB" id="A0A2P2PZG6"/>
<sequence length="19" mass="2247">MQLIADHPTEKYLRLGECE</sequence>
<organism evidence="1">
    <name type="scientific">Rhizophora mucronata</name>
    <name type="common">Asiatic mangrove</name>
    <dbReference type="NCBI Taxonomy" id="61149"/>
    <lineage>
        <taxon>Eukaryota</taxon>
        <taxon>Viridiplantae</taxon>
        <taxon>Streptophyta</taxon>
        <taxon>Embryophyta</taxon>
        <taxon>Tracheophyta</taxon>
        <taxon>Spermatophyta</taxon>
        <taxon>Magnoliopsida</taxon>
        <taxon>eudicotyledons</taxon>
        <taxon>Gunneridae</taxon>
        <taxon>Pentapetalae</taxon>
        <taxon>rosids</taxon>
        <taxon>fabids</taxon>
        <taxon>Malpighiales</taxon>
        <taxon>Rhizophoraceae</taxon>
        <taxon>Rhizophora</taxon>
    </lineage>
</organism>
<protein>
    <submittedName>
        <fullName evidence="1">Uncharacterized protein</fullName>
    </submittedName>
</protein>
<evidence type="ECO:0000313" key="1">
    <source>
        <dbReference type="EMBL" id="MBX60053.1"/>
    </source>
</evidence>
<dbReference type="EMBL" id="GGEC01079569">
    <property type="protein sequence ID" value="MBX60053.1"/>
    <property type="molecule type" value="Transcribed_RNA"/>
</dbReference>
<name>A0A2P2PZG6_RHIMU</name>
<accession>A0A2P2PZG6</accession>